<dbReference type="Proteomes" id="UP000095463">
    <property type="component" value="Unassembled WGS sequence"/>
</dbReference>
<protein>
    <submittedName>
        <fullName evidence="2">Uncharacterized protein</fullName>
    </submittedName>
</protein>
<reference evidence="2 3" key="1">
    <citation type="journal article" date="2015" name="Genome Announc.">
        <title>Genome Assemblies of Three Soil-Associated Devosia species: D. insulae, D. limi, and D. soli.</title>
        <authorList>
            <person name="Hassan Y.I."/>
            <person name="Lepp D."/>
            <person name="Zhou T."/>
        </authorList>
    </citation>
    <scope>NUCLEOTIDE SEQUENCE [LARGE SCALE GENOMIC DNA]</scope>
    <source>
        <strain evidence="2 3">DS-56</strain>
    </source>
</reference>
<name>A0A1E5XM24_9HYPH</name>
<dbReference type="EMBL" id="LAJE02000272">
    <property type="protein sequence ID" value="OEO29625.1"/>
    <property type="molecule type" value="Genomic_DNA"/>
</dbReference>
<accession>A0A1E5XM24</accession>
<proteinExistence type="predicted"/>
<comment type="caution">
    <text evidence="2">The sequence shown here is derived from an EMBL/GenBank/DDBJ whole genome shotgun (WGS) entry which is preliminary data.</text>
</comment>
<feature type="chain" id="PRO_5009190285" evidence="1">
    <location>
        <begin position="23"/>
        <end position="120"/>
    </location>
</feature>
<organism evidence="2 3">
    <name type="scientific">Devosia insulae DS-56</name>
    <dbReference type="NCBI Taxonomy" id="1116389"/>
    <lineage>
        <taxon>Bacteria</taxon>
        <taxon>Pseudomonadati</taxon>
        <taxon>Pseudomonadota</taxon>
        <taxon>Alphaproteobacteria</taxon>
        <taxon>Hyphomicrobiales</taxon>
        <taxon>Devosiaceae</taxon>
        <taxon>Devosia</taxon>
    </lineage>
</organism>
<sequence>MTSIVKMTVLGGIALLTIGAMAAPVLAQDFGLGRDPDQPRLCLRFDNKSLVSTADEGQDAYDRAAALGNRCFANFPRLNQSVTILPAPSASAANNADYYFLTPEQRRLMGIGNPNPDLPN</sequence>
<dbReference type="AlphaFoldDB" id="A0A1E5XM24"/>
<dbReference type="RefSeq" id="WP_069911135.1">
    <property type="nucleotide sequence ID" value="NZ_LAJE02000272.1"/>
</dbReference>
<evidence type="ECO:0000313" key="2">
    <source>
        <dbReference type="EMBL" id="OEO29625.1"/>
    </source>
</evidence>
<evidence type="ECO:0000256" key="1">
    <source>
        <dbReference type="SAM" id="SignalP"/>
    </source>
</evidence>
<feature type="signal peptide" evidence="1">
    <location>
        <begin position="1"/>
        <end position="22"/>
    </location>
</feature>
<dbReference type="OrthoDB" id="5321503at2"/>
<keyword evidence="1" id="KW-0732">Signal</keyword>
<gene>
    <name evidence="2" type="ORF">VW23_024685</name>
</gene>
<keyword evidence="3" id="KW-1185">Reference proteome</keyword>
<evidence type="ECO:0000313" key="3">
    <source>
        <dbReference type="Proteomes" id="UP000095463"/>
    </source>
</evidence>